<dbReference type="GO" id="GO:0051087">
    <property type="term" value="F:protein-folding chaperone binding"/>
    <property type="evidence" value="ECO:0007669"/>
    <property type="project" value="TreeGrafter"/>
</dbReference>
<evidence type="ECO:0000313" key="4">
    <source>
        <dbReference type="EMBL" id="CDJ37452.1"/>
    </source>
</evidence>
<feature type="compositionally biased region" description="Low complexity" evidence="3">
    <location>
        <begin position="150"/>
        <end position="171"/>
    </location>
</feature>
<dbReference type="Proteomes" id="UP000030747">
    <property type="component" value="Unassembled WGS sequence"/>
</dbReference>
<dbReference type="GO" id="GO:0006457">
    <property type="term" value="P:protein folding"/>
    <property type="evidence" value="ECO:0007669"/>
    <property type="project" value="InterPro"/>
</dbReference>
<dbReference type="SUPFAM" id="SSF46579">
    <property type="entry name" value="Prefoldin"/>
    <property type="match status" value="1"/>
</dbReference>
<reference evidence="4" key="1">
    <citation type="submission" date="2013-10" db="EMBL/GenBank/DDBJ databases">
        <title>Genomic analysis of the causative agents of coccidiosis in chickens.</title>
        <authorList>
            <person name="Reid A.J."/>
            <person name="Blake D."/>
            <person name="Billington K."/>
            <person name="Browne H."/>
            <person name="Dunn M."/>
            <person name="Hung S."/>
            <person name="Kawahara F."/>
            <person name="Miranda-Saavedra D."/>
            <person name="Mourier T."/>
            <person name="Nagra H."/>
            <person name="Otto T.D."/>
            <person name="Rawlings N."/>
            <person name="Sanchez A."/>
            <person name="Sanders M."/>
            <person name="Subramaniam C."/>
            <person name="Tay Y."/>
            <person name="Dear P."/>
            <person name="Doerig C."/>
            <person name="Gruber A."/>
            <person name="Parkinson J."/>
            <person name="Shirley M."/>
            <person name="Wan K.L."/>
            <person name="Berriman M."/>
            <person name="Tomley F."/>
            <person name="Pain A."/>
        </authorList>
    </citation>
    <scope>NUCLEOTIDE SEQUENCE [LARGE SCALE GENOMIC DNA]</scope>
    <source>
        <strain evidence="4">Houghton</strain>
    </source>
</reference>
<dbReference type="GO" id="GO:0016272">
    <property type="term" value="C:prefoldin complex"/>
    <property type="evidence" value="ECO:0007669"/>
    <property type="project" value="InterPro"/>
</dbReference>
<dbReference type="EMBL" id="HG673763">
    <property type="protein sequence ID" value="CDJ37452.1"/>
    <property type="molecule type" value="Genomic_DNA"/>
</dbReference>
<dbReference type="PANTHER" id="PTHR21431:SF0">
    <property type="entry name" value="PREFOLDIN SUBUNIT 6"/>
    <property type="match status" value="1"/>
</dbReference>
<dbReference type="InterPro" id="IPR009053">
    <property type="entry name" value="Prefoldin"/>
</dbReference>
<dbReference type="OrthoDB" id="248120at2759"/>
<dbReference type="GO" id="GO:0051082">
    <property type="term" value="F:unfolded protein binding"/>
    <property type="evidence" value="ECO:0007669"/>
    <property type="project" value="InterPro"/>
</dbReference>
<dbReference type="Gene3D" id="1.10.287.370">
    <property type="match status" value="1"/>
</dbReference>
<feature type="compositionally biased region" description="Low complexity" evidence="3">
    <location>
        <begin position="91"/>
        <end position="110"/>
    </location>
</feature>
<proteinExistence type="inferred from homology"/>
<keyword evidence="2" id="KW-0143">Chaperone</keyword>
<name>U6KMF8_EIMTE</name>
<dbReference type="Pfam" id="PF01920">
    <property type="entry name" value="Prefoldin_2"/>
    <property type="match status" value="1"/>
</dbReference>
<accession>U6KMF8</accession>
<dbReference type="GeneID" id="25255224"/>
<protein>
    <submittedName>
        <fullName evidence="4">Prefoldin subunit, putative</fullName>
    </submittedName>
</protein>
<dbReference type="GO" id="GO:0051131">
    <property type="term" value="P:chaperone-mediated protein complex assembly"/>
    <property type="evidence" value="ECO:0007669"/>
    <property type="project" value="TreeGrafter"/>
</dbReference>
<dbReference type="CDD" id="cd23161">
    <property type="entry name" value="Prefoldin_6"/>
    <property type="match status" value="1"/>
</dbReference>
<keyword evidence="5" id="KW-1185">Reference proteome</keyword>
<evidence type="ECO:0000313" key="5">
    <source>
        <dbReference type="Proteomes" id="UP000030747"/>
    </source>
</evidence>
<dbReference type="RefSeq" id="XP_013228290.1">
    <property type="nucleotide sequence ID" value="XM_013372836.1"/>
</dbReference>
<evidence type="ECO:0000256" key="3">
    <source>
        <dbReference type="SAM" id="MobiDB-lite"/>
    </source>
</evidence>
<dbReference type="AlphaFoldDB" id="U6KMF8"/>
<feature type="compositionally biased region" description="Polar residues" evidence="3">
    <location>
        <begin position="133"/>
        <end position="143"/>
    </location>
</feature>
<sequence length="171" mass="18686">MSGERLKETTAEMDALMERLQTNAQNVNRLVPQRTELQAVANELTAAAEDAIVYKMIGPVLVRQSKSEALQTVNKRLDYVQRELSKPVKLHSSSSSSSSSRARHIAAAAAETDAGAPGEHVTQQQQQQHQNKPRSSSSRTVHTAATAAEQVSSSSSGRTSQQQQQQQQQQH</sequence>
<reference evidence="4" key="2">
    <citation type="submission" date="2013-10" db="EMBL/GenBank/DDBJ databases">
        <authorList>
            <person name="Aslett M."/>
        </authorList>
    </citation>
    <scope>NUCLEOTIDE SEQUENCE [LARGE SCALE GENOMIC DNA]</scope>
    <source>
        <strain evidence="4">Houghton</strain>
    </source>
</reference>
<evidence type="ECO:0000256" key="1">
    <source>
        <dbReference type="ARBA" id="ARBA00008045"/>
    </source>
</evidence>
<dbReference type="GO" id="GO:0005737">
    <property type="term" value="C:cytoplasm"/>
    <property type="evidence" value="ECO:0007669"/>
    <property type="project" value="TreeGrafter"/>
</dbReference>
<evidence type="ECO:0000256" key="2">
    <source>
        <dbReference type="ARBA" id="ARBA00023186"/>
    </source>
</evidence>
<dbReference type="PANTHER" id="PTHR21431">
    <property type="entry name" value="PREFOLDIN SUBUNIT 6"/>
    <property type="match status" value="1"/>
</dbReference>
<dbReference type="VEuPathDB" id="ToxoDB:ETH2_0208200"/>
<feature type="region of interest" description="Disordered" evidence="3">
    <location>
        <begin position="82"/>
        <end position="171"/>
    </location>
</feature>
<dbReference type="VEuPathDB" id="ToxoDB:ETH_00030740"/>
<organism evidence="4 5">
    <name type="scientific">Eimeria tenella</name>
    <name type="common">Coccidian parasite</name>
    <dbReference type="NCBI Taxonomy" id="5802"/>
    <lineage>
        <taxon>Eukaryota</taxon>
        <taxon>Sar</taxon>
        <taxon>Alveolata</taxon>
        <taxon>Apicomplexa</taxon>
        <taxon>Conoidasida</taxon>
        <taxon>Coccidia</taxon>
        <taxon>Eucoccidiorida</taxon>
        <taxon>Eimeriorina</taxon>
        <taxon>Eimeriidae</taxon>
        <taxon>Eimeria</taxon>
    </lineage>
</organism>
<dbReference type="InterPro" id="IPR002777">
    <property type="entry name" value="PFD_beta-like"/>
</dbReference>
<gene>
    <name evidence="4" type="ORF">ETH_00030740</name>
</gene>
<comment type="similarity">
    <text evidence="1">Belongs to the prefoldin subunit beta family.</text>
</comment>